<dbReference type="Gene3D" id="1.10.10.160">
    <property type="match status" value="1"/>
</dbReference>
<keyword evidence="5" id="KW-0238">DNA-binding</keyword>
<dbReference type="GO" id="GO:0016787">
    <property type="term" value="F:hydrolase activity"/>
    <property type="evidence" value="ECO:0007669"/>
    <property type="project" value="UniProtKB-UniRule"/>
</dbReference>
<feature type="domain" description="UvrD-like helicase ATP-binding" evidence="8">
    <location>
        <begin position="94"/>
        <end position="386"/>
    </location>
</feature>
<dbReference type="Gene3D" id="3.40.50.300">
    <property type="entry name" value="P-loop containing nucleotide triphosphate hydrolases"/>
    <property type="match status" value="2"/>
</dbReference>
<name>A0A317DF01_9ACTN</name>
<protein>
    <recommendedName>
        <fullName evidence="8">UvrD-like helicase ATP-binding domain-containing protein</fullName>
    </recommendedName>
</protein>
<evidence type="ECO:0000313" key="10">
    <source>
        <dbReference type="Proteomes" id="UP000246050"/>
    </source>
</evidence>
<accession>A0A317DF01</accession>
<keyword evidence="1 6" id="KW-0547">Nucleotide-binding</keyword>
<dbReference type="SUPFAM" id="SSF52540">
    <property type="entry name" value="P-loop containing nucleoside triphosphate hydrolases"/>
    <property type="match status" value="1"/>
</dbReference>
<dbReference type="PROSITE" id="PS51198">
    <property type="entry name" value="UVRD_HELICASE_ATP_BIND"/>
    <property type="match status" value="1"/>
</dbReference>
<feature type="compositionally biased region" description="Basic residues" evidence="7">
    <location>
        <begin position="17"/>
        <end position="29"/>
    </location>
</feature>
<dbReference type="InterPro" id="IPR000212">
    <property type="entry name" value="DNA_helicase_UvrD/REP"/>
</dbReference>
<keyword evidence="2 6" id="KW-0378">Hydrolase</keyword>
<evidence type="ECO:0000313" key="9">
    <source>
        <dbReference type="EMBL" id="PWR13389.1"/>
    </source>
</evidence>
<evidence type="ECO:0000256" key="3">
    <source>
        <dbReference type="ARBA" id="ARBA00022806"/>
    </source>
</evidence>
<dbReference type="Proteomes" id="UP000246050">
    <property type="component" value="Unassembled WGS sequence"/>
</dbReference>
<evidence type="ECO:0000256" key="5">
    <source>
        <dbReference type="ARBA" id="ARBA00023125"/>
    </source>
</evidence>
<organism evidence="9 10">
    <name type="scientific">Micromonospora sicca</name>
    <dbReference type="NCBI Taxonomy" id="2202420"/>
    <lineage>
        <taxon>Bacteria</taxon>
        <taxon>Bacillati</taxon>
        <taxon>Actinomycetota</taxon>
        <taxon>Actinomycetes</taxon>
        <taxon>Micromonosporales</taxon>
        <taxon>Micromonosporaceae</taxon>
        <taxon>Micromonospora</taxon>
    </lineage>
</organism>
<evidence type="ECO:0000256" key="2">
    <source>
        <dbReference type="ARBA" id="ARBA00022801"/>
    </source>
</evidence>
<dbReference type="GO" id="GO:0000725">
    <property type="term" value="P:recombinational repair"/>
    <property type="evidence" value="ECO:0007669"/>
    <property type="project" value="TreeGrafter"/>
</dbReference>
<feature type="region of interest" description="Disordered" evidence="7">
    <location>
        <begin position="1"/>
        <end position="76"/>
    </location>
</feature>
<evidence type="ECO:0000256" key="1">
    <source>
        <dbReference type="ARBA" id="ARBA00022741"/>
    </source>
</evidence>
<dbReference type="AlphaFoldDB" id="A0A317DF01"/>
<evidence type="ECO:0000259" key="8">
    <source>
        <dbReference type="PROSITE" id="PS51198"/>
    </source>
</evidence>
<evidence type="ECO:0000256" key="6">
    <source>
        <dbReference type="PROSITE-ProRule" id="PRU00560"/>
    </source>
</evidence>
<dbReference type="EMBL" id="QGKS01000264">
    <property type="protein sequence ID" value="PWR13389.1"/>
    <property type="molecule type" value="Genomic_DNA"/>
</dbReference>
<dbReference type="GO" id="GO:0005524">
    <property type="term" value="F:ATP binding"/>
    <property type="evidence" value="ECO:0007669"/>
    <property type="project" value="UniProtKB-UniRule"/>
</dbReference>
<dbReference type="GO" id="GO:0043138">
    <property type="term" value="F:3'-5' DNA helicase activity"/>
    <property type="evidence" value="ECO:0007669"/>
    <property type="project" value="TreeGrafter"/>
</dbReference>
<dbReference type="InterPro" id="IPR014016">
    <property type="entry name" value="UvrD-like_ATP-bd"/>
</dbReference>
<dbReference type="PANTHER" id="PTHR11070">
    <property type="entry name" value="UVRD / RECB / PCRA DNA HELICASE FAMILY MEMBER"/>
    <property type="match status" value="1"/>
</dbReference>
<keyword evidence="4 6" id="KW-0067">ATP-binding</keyword>
<evidence type="ECO:0000256" key="7">
    <source>
        <dbReference type="SAM" id="MobiDB-lite"/>
    </source>
</evidence>
<evidence type="ECO:0000256" key="4">
    <source>
        <dbReference type="ARBA" id="ARBA00022840"/>
    </source>
</evidence>
<gene>
    <name evidence="9" type="ORF">DKT69_20940</name>
</gene>
<dbReference type="InterPro" id="IPR027417">
    <property type="entry name" value="P-loop_NTPase"/>
</dbReference>
<dbReference type="PANTHER" id="PTHR11070:SF2">
    <property type="entry name" value="ATP-DEPENDENT DNA HELICASE SRS2"/>
    <property type="match status" value="1"/>
</dbReference>
<dbReference type="GO" id="GO:0003677">
    <property type="term" value="F:DNA binding"/>
    <property type="evidence" value="ECO:0007669"/>
    <property type="project" value="UniProtKB-KW"/>
</dbReference>
<dbReference type="Pfam" id="PF00580">
    <property type="entry name" value="UvrD-helicase"/>
    <property type="match status" value="1"/>
</dbReference>
<feature type="binding site" evidence="6">
    <location>
        <begin position="115"/>
        <end position="122"/>
    </location>
    <ligand>
        <name>ATP</name>
        <dbReference type="ChEBI" id="CHEBI:30616"/>
    </ligand>
</feature>
<dbReference type="InterPro" id="IPR013986">
    <property type="entry name" value="DExx_box_DNA_helicase_dom_sf"/>
</dbReference>
<sequence length="699" mass="76597">MVGAAPHRRAPVEDTRRRRRRRRRAGPHPHLRDEEDTPAQGRLRAELPGSHHHRRPCAAGTGLHPRGPDLAGGTTAMTTPSTVLPTSEGLQRHRAIAATQQDAVVTAAVPHAVVACPGAGKTRTIVNRHCATPRNQPIGRAITSFTKIAAAQIRARAHELGRPDLLQHPHAIMTLDGFFWRFLVRPFLPPPDDVNRRPFRRVESWRDAPRQLRQIDYLPDPTKPRQRHTFDLAEFQFRYPGQLAAPIATLTGRARSDGGRRHLSDEQIATVCRLAEQQRTRLANDYRLFTGEETRRAADRNLANHAHLLGQTLPARFSELIVDEAQDCSDVDVNLLLAIQELGLPTLVIADPDQAIYGFRSPGPPAINRLLDHMETVELTGNWRSSTTVCRLAATMRADPRRRTPDIALADHHDIDLPIHLIPLDGGKELSTFDDIAARAGIPPTRRLVLAHAAATLPGVGADPRRPPANPTSALAWAVAMLRQAAPDQRTRALAEQILQAGLVRYWMPDADYIAATDRRDTYGIDPHHLRRLAARALDELPDLSLPAAEWCAAARRILNTLRPLPDNTTPAGTTLTCPPGKSTKTAASLAGVPTTAVTEHTVRTDTVHQVKGEEADAVLMLLPDDDRTTHLLTIWAADAIPAPAGAGPAPHETAEALRVLYVAVTRARRLAALALPAQHITATAQYLTSRHVPTNVTT</sequence>
<comment type="caution">
    <text evidence="9">The sequence shown here is derived from an EMBL/GenBank/DDBJ whole genome shotgun (WGS) entry which is preliminary data.</text>
</comment>
<proteinExistence type="predicted"/>
<reference evidence="9 10" key="1">
    <citation type="submission" date="2018-05" db="EMBL/GenBank/DDBJ databases">
        <title>Micromonosporas from Atacama Desert.</title>
        <authorList>
            <person name="Carro L."/>
            <person name="Golinska P."/>
            <person name="Klenk H.-P."/>
            <person name="Goodfellow M."/>
        </authorList>
    </citation>
    <scope>NUCLEOTIDE SEQUENCE [LARGE SCALE GENOMIC DNA]</scope>
    <source>
        <strain evidence="9 10">4G51</strain>
    </source>
</reference>
<keyword evidence="3 6" id="KW-0347">Helicase</keyword>